<gene>
    <name evidence="3" type="ORF">LA521A_11390</name>
</gene>
<feature type="compositionally biased region" description="Pro residues" evidence="1">
    <location>
        <begin position="981"/>
        <end position="995"/>
    </location>
</feature>
<sequence>MPTPLRRRMRIARRGLGYLVALSLVLIALVLAVASQVLPLAESNPQRVAAWLSERAGRPVNFDRVETDWTRRGPLLRLDNLRIGAGEQAFTVGDAEMLVSIYAGLLPGHAFSELRLRGLDLTLERGDDGRWQVRGLPGQDQSQRSDPFAALEGLGELQVIDGKITVIAPKLGIDAHVPRINLRLRVDGPRVRAGVRAWPSVNVAGAASSPLDTVLDFDRVKGDGRAYMGARRADLAAWAPLLQVAGVGSESGQGRAEAWAELRDHRITQVTADVALDRVGLRGAPLAGGAVPRVQFARVAALARWRTIDGGWRVDARTLRIDTGKDAQTLDGLVVAGGTRYALLANRIDAGPLLTAASLSDRLDPGLRTWLHNTRPRASLQDVEVTGVRGGALRAQAHVAAFGFDAVGNAPGLSGLAGQFLGDADGFSLQFDPASQMRFDWPRGFGVAHTVSLQGSVGGWREGAGWRIGTPDLWVKGQGFGVRARGGMWWQGDGSRPRIDIAADIDEAQVPVAKGFWVRHLMAPKVVAWLDSALVGGRLHDGHAVVSGDLDDWPFRDRNGLFEATAKLDQAVVKFQPDWPAVEGLDADVAFIADGFTVHGQGRLGGVAIPQIRAGIDHYKDGDLTVQAQGSADAAQLLELLRHSPLQKDNADTLKNVVASGPAKVGFDMDMPLRPNQQTAIKGTVQLEKAKLADPRWKLAFEQVSGKAEYARGGFRAEGLKVLHEGQPGALSLRAGNDFVRDRTNVFEAGLDAQMSAKELLDRAPEMAWLKPHVDGRSAWTVGIAIPKAAPGKTAPTLLQLQTNLVGTALTLPEPLKKAAGESLATSVETPLPMGSGDIRVNLGNVIAVRARSTTDATGKSQTGVRLALGTNRVDDVPPVRGLVATGRAAMLDAIDWIALLEGGSGGEGLALQRIDVTAQKLNLLGGVFPDTHLVVVPAANGATAVQAEGAALEGAVLIPAGDGATIAGRFDRMFWHAPKRPSPPAGMPAPPASAPPADGDFNPAKIPALTIDIADLRVSDARLGEAKLRTVPTATGMRIEQVQMRAQKQRIDASGDWSGMGSTARTQLDVKIDSQDLGSLLAGFGMGQQLGGGVGTMHFDAGWAGSPAAFNVASLDGSLEADIRDGRLLEVEPGAGRVLGLLSLAQLPRRLMLDFRDFFNKGFAFNRAGGKVNFAGGMARSDQLSIDGPAASIGIRGEANLRAQTFDQTIEVRPKAANLLTVAGALAAGPVGAAIGAAANAVLQKPIGEMASRTYRVTGPWKEPKVEVVSGQSGQAKAEEPPPES</sequence>
<dbReference type="EMBL" id="AP027041">
    <property type="protein sequence ID" value="BDU15938.1"/>
    <property type="molecule type" value="Genomic_DNA"/>
</dbReference>
<keyword evidence="4" id="KW-1185">Reference proteome</keyword>
<dbReference type="InterPro" id="IPR011836">
    <property type="entry name" value="YhdP"/>
</dbReference>
<feature type="region of interest" description="Disordered" evidence="1">
    <location>
        <begin position="978"/>
        <end position="999"/>
    </location>
</feature>
<dbReference type="Proteomes" id="UP001317822">
    <property type="component" value="Chromosome"/>
</dbReference>
<protein>
    <submittedName>
        <fullName evidence="3">TIGR02099 family protein</fullName>
    </submittedName>
</protein>
<name>A0ABM8DBJ0_9GAMM</name>
<dbReference type="RefSeq" id="WP_281781373.1">
    <property type="nucleotide sequence ID" value="NZ_AP027041.1"/>
</dbReference>
<dbReference type="PANTHER" id="PTHR38690">
    <property type="entry name" value="PROTEASE-RELATED"/>
    <property type="match status" value="1"/>
</dbReference>
<dbReference type="PANTHER" id="PTHR38690:SF1">
    <property type="entry name" value="PROTEASE"/>
    <property type="match status" value="1"/>
</dbReference>
<feature type="domain" description="YhdP central" evidence="2">
    <location>
        <begin position="9"/>
        <end position="1267"/>
    </location>
</feature>
<accession>A0ABM8DBJ0</accession>
<evidence type="ECO:0000313" key="4">
    <source>
        <dbReference type="Proteomes" id="UP001317822"/>
    </source>
</evidence>
<evidence type="ECO:0000256" key="1">
    <source>
        <dbReference type="SAM" id="MobiDB-lite"/>
    </source>
</evidence>
<evidence type="ECO:0000313" key="3">
    <source>
        <dbReference type="EMBL" id="BDU15938.1"/>
    </source>
</evidence>
<dbReference type="InterPro" id="IPR025263">
    <property type="entry name" value="YhdP_central"/>
</dbReference>
<dbReference type="Pfam" id="PF13116">
    <property type="entry name" value="YhdP"/>
    <property type="match status" value="1"/>
</dbReference>
<evidence type="ECO:0000259" key="2">
    <source>
        <dbReference type="Pfam" id="PF13116"/>
    </source>
</evidence>
<proteinExistence type="predicted"/>
<organism evidence="3 4">
    <name type="scientific">Lysobacter auxotrophicus</name>
    <dbReference type="NCBI Taxonomy" id="2992573"/>
    <lineage>
        <taxon>Bacteria</taxon>
        <taxon>Pseudomonadati</taxon>
        <taxon>Pseudomonadota</taxon>
        <taxon>Gammaproteobacteria</taxon>
        <taxon>Lysobacterales</taxon>
        <taxon>Lysobacteraceae</taxon>
        <taxon>Lysobacter</taxon>
    </lineage>
</organism>
<reference evidence="3 4" key="1">
    <citation type="journal article" date="2023" name="Int. J. Syst. Evol. Microbiol.">
        <title>Physiological and genomic analyses of cobalamin (vitamin B12)-auxotrophy of Lysobacter auxotrophicus sp. nov., a methionine-auxotrophic chitinolytic bacterium isolated from chitin-treated soil.</title>
        <authorList>
            <person name="Saito A."/>
            <person name="Dohra H."/>
            <person name="Hamada M."/>
            <person name="Moriuchi R."/>
            <person name="Kotsuchibashi Y."/>
            <person name="Mori K."/>
        </authorList>
    </citation>
    <scope>NUCLEOTIDE SEQUENCE [LARGE SCALE GENOMIC DNA]</scope>
    <source>
        <strain evidence="3 4">5-21a</strain>
    </source>
</reference>
<dbReference type="NCBIfam" id="TIGR02099">
    <property type="entry name" value="YhdP family protein"/>
    <property type="match status" value="1"/>
</dbReference>
<feature type="region of interest" description="Disordered" evidence="1">
    <location>
        <begin position="1267"/>
        <end position="1286"/>
    </location>
</feature>